<accession>A0AAV2T2X2</accession>
<evidence type="ECO:0000313" key="2">
    <source>
        <dbReference type="EMBL" id="CAL5131802.1"/>
    </source>
</evidence>
<reference evidence="2" key="1">
    <citation type="submission" date="2024-06" db="EMBL/GenBank/DDBJ databases">
        <authorList>
            <person name="Liu X."/>
            <person name="Lenzi L."/>
            <person name="Haldenby T S."/>
            <person name="Uol C."/>
        </authorList>
    </citation>
    <scope>NUCLEOTIDE SEQUENCE</scope>
</reference>
<name>A0AAV2T2X2_CALDB</name>
<feature type="chain" id="PRO_5043752297" evidence="1">
    <location>
        <begin position="21"/>
        <end position="92"/>
    </location>
</feature>
<keyword evidence="1" id="KW-0732">Signal</keyword>
<protein>
    <submittedName>
        <fullName evidence="2">Uncharacterized protein</fullName>
    </submittedName>
</protein>
<dbReference type="Proteomes" id="UP001497525">
    <property type="component" value="Unassembled WGS sequence"/>
</dbReference>
<feature type="signal peptide" evidence="1">
    <location>
        <begin position="1"/>
        <end position="20"/>
    </location>
</feature>
<gene>
    <name evidence="2" type="ORF">CDAUBV1_LOCUS4343</name>
</gene>
<evidence type="ECO:0000313" key="3">
    <source>
        <dbReference type="Proteomes" id="UP001497525"/>
    </source>
</evidence>
<proteinExistence type="predicted"/>
<dbReference type="EMBL" id="CAXLJL010000105">
    <property type="protein sequence ID" value="CAL5131802.1"/>
    <property type="molecule type" value="Genomic_DNA"/>
</dbReference>
<dbReference type="AlphaFoldDB" id="A0AAV2T2X2"/>
<evidence type="ECO:0000256" key="1">
    <source>
        <dbReference type="SAM" id="SignalP"/>
    </source>
</evidence>
<sequence length="92" mass="10397">MKFAVFACLVLFLFLRLAQAWPDESIKKQISGSGSKLIQSIQVALQKLQTKFGDNTDSALKADNLDKKFADVLDIILRRLQERVDTISQQLD</sequence>
<organism evidence="2 3">
    <name type="scientific">Calicophoron daubneyi</name>
    <name type="common">Rumen fluke</name>
    <name type="synonym">Paramphistomum daubneyi</name>
    <dbReference type="NCBI Taxonomy" id="300641"/>
    <lineage>
        <taxon>Eukaryota</taxon>
        <taxon>Metazoa</taxon>
        <taxon>Spiralia</taxon>
        <taxon>Lophotrochozoa</taxon>
        <taxon>Platyhelminthes</taxon>
        <taxon>Trematoda</taxon>
        <taxon>Digenea</taxon>
        <taxon>Plagiorchiida</taxon>
        <taxon>Pronocephalata</taxon>
        <taxon>Paramphistomoidea</taxon>
        <taxon>Paramphistomidae</taxon>
        <taxon>Calicophoron</taxon>
    </lineage>
</organism>
<comment type="caution">
    <text evidence="2">The sequence shown here is derived from an EMBL/GenBank/DDBJ whole genome shotgun (WGS) entry which is preliminary data.</text>
</comment>